<keyword evidence="2" id="KW-0812">Transmembrane</keyword>
<keyword evidence="2" id="KW-1133">Transmembrane helix</keyword>
<feature type="compositionally biased region" description="Polar residues" evidence="1">
    <location>
        <begin position="127"/>
        <end position="147"/>
    </location>
</feature>
<feature type="non-terminal residue" evidence="4">
    <location>
        <position position="1"/>
    </location>
</feature>
<evidence type="ECO:0000256" key="2">
    <source>
        <dbReference type="SAM" id="Phobius"/>
    </source>
</evidence>
<sequence length="174" mass="19292">MKTLHSALILLVLSGFLTQDRGWSVEYPDKLICAVRGFSVSIPCSYSYPQNSTVTNLNFGLIGVIVLVIVRVGVFVSVAVIHNRRRKVKAPEENMGESGEKTRTKPQFSSQVSHVADEEMLNKEEVTYSSAQKKNPATKGSQLNRDPQPNEEDEEDEGGVVYAPVWIKPNKATK</sequence>
<keyword evidence="2" id="KW-0472">Membrane</keyword>
<comment type="caution">
    <text evidence="4">The sequence shown here is derived from an EMBL/GenBank/DDBJ whole genome shotgun (WGS) entry which is preliminary data.</text>
</comment>
<feature type="compositionally biased region" description="Basic and acidic residues" evidence="1">
    <location>
        <begin position="115"/>
        <end position="126"/>
    </location>
</feature>
<dbReference type="EMBL" id="JAUCMX010000020">
    <property type="protein sequence ID" value="KAK3515329.1"/>
    <property type="molecule type" value="Genomic_DNA"/>
</dbReference>
<proteinExistence type="predicted"/>
<protein>
    <submittedName>
        <fullName evidence="4">Uncharacterized protein</fullName>
    </submittedName>
</protein>
<evidence type="ECO:0000313" key="4">
    <source>
        <dbReference type="EMBL" id="KAK3515329.1"/>
    </source>
</evidence>
<dbReference type="Gene3D" id="2.60.40.10">
    <property type="entry name" value="Immunoglobulins"/>
    <property type="match status" value="1"/>
</dbReference>
<feature type="chain" id="PRO_5042074753" evidence="3">
    <location>
        <begin position="23"/>
        <end position="174"/>
    </location>
</feature>
<evidence type="ECO:0000256" key="1">
    <source>
        <dbReference type="SAM" id="MobiDB-lite"/>
    </source>
</evidence>
<name>A0AAE0Q7T3_9TELE</name>
<keyword evidence="3" id="KW-0732">Signal</keyword>
<dbReference type="AlphaFoldDB" id="A0AAE0Q7T3"/>
<feature type="compositionally biased region" description="Acidic residues" evidence="1">
    <location>
        <begin position="149"/>
        <end position="158"/>
    </location>
</feature>
<feature type="signal peptide" evidence="3">
    <location>
        <begin position="1"/>
        <end position="22"/>
    </location>
</feature>
<evidence type="ECO:0000313" key="5">
    <source>
        <dbReference type="Proteomes" id="UP001274896"/>
    </source>
</evidence>
<accession>A0AAE0Q7T3</accession>
<organism evidence="4 5">
    <name type="scientific">Hemibagrus guttatus</name>
    <dbReference type="NCBI Taxonomy" id="175788"/>
    <lineage>
        <taxon>Eukaryota</taxon>
        <taxon>Metazoa</taxon>
        <taxon>Chordata</taxon>
        <taxon>Craniata</taxon>
        <taxon>Vertebrata</taxon>
        <taxon>Euteleostomi</taxon>
        <taxon>Actinopterygii</taxon>
        <taxon>Neopterygii</taxon>
        <taxon>Teleostei</taxon>
        <taxon>Ostariophysi</taxon>
        <taxon>Siluriformes</taxon>
        <taxon>Bagridae</taxon>
        <taxon>Hemibagrus</taxon>
    </lineage>
</organism>
<gene>
    <name evidence="4" type="ORF">QTP70_015100</name>
</gene>
<evidence type="ECO:0000256" key="3">
    <source>
        <dbReference type="SAM" id="SignalP"/>
    </source>
</evidence>
<feature type="region of interest" description="Disordered" evidence="1">
    <location>
        <begin position="88"/>
        <end position="174"/>
    </location>
</feature>
<keyword evidence="5" id="KW-1185">Reference proteome</keyword>
<feature type="transmembrane region" description="Helical" evidence="2">
    <location>
        <begin position="59"/>
        <end position="81"/>
    </location>
</feature>
<dbReference type="Proteomes" id="UP001274896">
    <property type="component" value="Unassembled WGS sequence"/>
</dbReference>
<reference evidence="4" key="1">
    <citation type="submission" date="2023-06" db="EMBL/GenBank/DDBJ databases">
        <title>Male Hemibagrus guttatus genome.</title>
        <authorList>
            <person name="Bian C."/>
        </authorList>
    </citation>
    <scope>NUCLEOTIDE SEQUENCE</scope>
    <source>
        <strain evidence="4">Male_cb2023</strain>
        <tissue evidence="4">Muscle</tissue>
    </source>
</reference>
<dbReference type="InterPro" id="IPR013783">
    <property type="entry name" value="Ig-like_fold"/>
</dbReference>